<feature type="region of interest" description="Disordered" evidence="1">
    <location>
        <begin position="1"/>
        <end position="150"/>
    </location>
</feature>
<name>A0ABD3DNU0_9LAMI</name>
<gene>
    <name evidence="2" type="ORF">CASFOL_014166</name>
</gene>
<accession>A0ABD3DNU0</accession>
<dbReference type="PANTHER" id="PTHR32091">
    <property type="entry name" value="EUKARYOTIC TRANSLATION INITIATION FACTOR 4B"/>
    <property type="match status" value="1"/>
</dbReference>
<organism evidence="2 3">
    <name type="scientific">Castilleja foliolosa</name>
    <dbReference type="NCBI Taxonomy" id="1961234"/>
    <lineage>
        <taxon>Eukaryota</taxon>
        <taxon>Viridiplantae</taxon>
        <taxon>Streptophyta</taxon>
        <taxon>Embryophyta</taxon>
        <taxon>Tracheophyta</taxon>
        <taxon>Spermatophyta</taxon>
        <taxon>Magnoliopsida</taxon>
        <taxon>eudicotyledons</taxon>
        <taxon>Gunneridae</taxon>
        <taxon>Pentapetalae</taxon>
        <taxon>asterids</taxon>
        <taxon>lamiids</taxon>
        <taxon>Lamiales</taxon>
        <taxon>Orobanchaceae</taxon>
        <taxon>Pedicularideae</taxon>
        <taxon>Castillejinae</taxon>
        <taxon>Castilleja</taxon>
    </lineage>
</organism>
<evidence type="ECO:0000256" key="1">
    <source>
        <dbReference type="SAM" id="MobiDB-lite"/>
    </source>
</evidence>
<dbReference type="Proteomes" id="UP001632038">
    <property type="component" value="Unassembled WGS sequence"/>
</dbReference>
<reference evidence="3" key="1">
    <citation type="journal article" date="2024" name="IScience">
        <title>Strigolactones Initiate the Formation of Haustorium-like Structures in Castilleja.</title>
        <authorList>
            <person name="Buerger M."/>
            <person name="Peterson D."/>
            <person name="Chory J."/>
        </authorList>
    </citation>
    <scope>NUCLEOTIDE SEQUENCE [LARGE SCALE GENOMIC DNA]</scope>
</reference>
<dbReference type="InterPro" id="IPR010433">
    <property type="entry name" value="EIF-4B_pln"/>
</dbReference>
<dbReference type="PANTHER" id="PTHR32091:SF4">
    <property type="entry name" value="OS07G0546100 PROTEIN"/>
    <property type="match status" value="1"/>
</dbReference>
<dbReference type="EMBL" id="JAVIJP010000016">
    <property type="protein sequence ID" value="KAL3643351.1"/>
    <property type="molecule type" value="Genomic_DNA"/>
</dbReference>
<proteinExistence type="predicted"/>
<feature type="region of interest" description="Disordered" evidence="1">
    <location>
        <begin position="329"/>
        <end position="375"/>
    </location>
</feature>
<keyword evidence="3" id="KW-1185">Reference proteome</keyword>
<feature type="compositionally biased region" description="Basic and acidic residues" evidence="1">
    <location>
        <begin position="488"/>
        <end position="499"/>
    </location>
</feature>
<feature type="region of interest" description="Disordered" evidence="1">
    <location>
        <begin position="520"/>
        <end position="562"/>
    </location>
</feature>
<feature type="region of interest" description="Disordered" evidence="1">
    <location>
        <begin position="411"/>
        <end position="500"/>
    </location>
</feature>
<evidence type="ECO:0000313" key="3">
    <source>
        <dbReference type="Proteomes" id="UP001632038"/>
    </source>
</evidence>
<protein>
    <recommendedName>
        <fullName evidence="4">Eukaryotic translation initiation factor-related</fullName>
    </recommendedName>
</protein>
<sequence length="562" mass="61692">MSKKKATMTLKDFHGGSIPSDLRLPSAPGVTARPVDRPGFDRQMSWGNPVGRPDHRIRPASAGSARNLDEKTSLFSHSPHIGRNFDEDERKPLDGASGPRRTIGDESVQAHPSRVVEPKVDNSSGPRVGSRASTSSNTLSQTGLSPSSYAGRVSEVHNNARLNNQTSCGNIRGYGSGYPVMGGNNAWGLRKETVGIKEPVAWSAPDAETKLAHASALEKVSSGRWNSKHHIGSPKIDAVGESEYHDVTLTMHAERGLVRSFERNTSFTGKSGGLEPLESSERPKLKLLPRSKPVENNVESSPTDYKQMINHVHVEDSYVVHEPKNLLHSGSVGPMVGDRAPERPKLNLKPRTQTPEQLEGNGGSKRGTVFGGARPRELVLKERGIEDDVSSYESPPPLWVKEHSPKVDTFLTHVPPARYNEKTETNTTDQRIAAKYTDRRDDVEKADPHRRNNKPSETQRNNNRDIVENKNRNQQQKQPDNRAPSPETWRKPVELDASSHDASVLRYGKAASAVELAQAFSKSVSKQTVADRIPGSIGATSRSQLPFSRLTGPTPRPQINGY</sequence>
<evidence type="ECO:0008006" key="4">
    <source>
        <dbReference type="Google" id="ProtNLM"/>
    </source>
</evidence>
<evidence type="ECO:0000313" key="2">
    <source>
        <dbReference type="EMBL" id="KAL3643351.1"/>
    </source>
</evidence>
<dbReference type="AlphaFoldDB" id="A0ABD3DNU0"/>
<feature type="compositionally biased region" description="Basic and acidic residues" evidence="1">
    <location>
        <begin position="83"/>
        <end position="93"/>
    </location>
</feature>
<feature type="compositionally biased region" description="Basic and acidic residues" evidence="1">
    <location>
        <begin position="462"/>
        <end position="471"/>
    </location>
</feature>
<comment type="caution">
    <text evidence="2">The sequence shown here is derived from an EMBL/GenBank/DDBJ whole genome shotgun (WGS) entry which is preliminary data.</text>
</comment>
<feature type="compositionally biased region" description="Polar residues" evidence="1">
    <location>
        <begin position="121"/>
        <end position="148"/>
    </location>
</feature>
<feature type="compositionally biased region" description="Basic and acidic residues" evidence="1">
    <location>
        <begin position="436"/>
        <end position="450"/>
    </location>
</feature>